<proteinExistence type="predicted"/>
<comment type="caution">
    <text evidence="1">The sequence shown here is derived from an EMBL/GenBank/DDBJ whole genome shotgun (WGS) entry which is preliminary data.</text>
</comment>
<evidence type="ECO:0000313" key="1">
    <source>
        <dbReference type="EMBL" id="KAJ4454690.1"/>
    </source>
</evidence>
<dbReference type="Proteomes" id="UP001141327">
    <property type="component" value="Unassembled WGS sequence"/>
</dbReference>
<keyword evidence="2" id="KW-1185">Reference proteome</keyword>
<organism evidence="1 2">
    <name type="scientific">Paratrimastix pyriformis</name>
    <dbReference type="NCBI Taxonomy" id="342808"/>
    <lineage>
        <taxon>Eukaryota</taxon>
        <taxon>Metamonada</taxon>
        <taxon>Preaxostyla</taxon>
        <taxon>Paratrimastigidae</taxon>
        <taxon>Paratrimastix</taxon>
    </lineage>
</organism>
<protein>
    <submittedName>
        <fullName evidence="1">Uncharacterized protein</fullName>
    </submittedName>
</protein>
<name>A0ABQ8U5P8_9EUKA</name>
<dbReference type="SUPFAM" id="SSF47473">
    <property type="entry name" value="EF-hand"/>
    <property type="match status" value="1"/>
</dbReference>
<accession>A0ABQ8U5P8</accession>
<dbReference type="Gene3D" id="1.10.238.10">
    <property type="entry name" value="EF-hand"/>
    <property type="match status" value="1"/>
</dbReference>
<dbReference type="EMBL" id="JAPMOS010000140">
    <property type="protein sequence ID" value="KAJ4454690.1"/>
    <property type="molecule type" value="Genomic_DNA"/>
</dbReference>
<reference evidence="1" key="1">
    <citation type="journal article" date="2022" name="bioRxiv">
        <title>Genomics of Preaxostyla Flagellates Illuminates Evolutionary Transitions and the Path Towards Mitochondrial Loss.</title>
        <authorList>
            <person name="Novak L.V.F."/>
            <person name="Treitli S.C."/>
            <person name="Pyrih J."/>
            <person name="Halakuc P."/>
            <person name="Pipaliya S.V."/>
            <person name="Vacek V."/>
            <person name="Brzon O."/>
            <person name="Soukal P."/>
            <person name="Eme L."/>
            <person name="Dacks J.B."/>
            <person name="Karnkowska A."/>
            <person name="Elias M."/>
            <person name="Hampl V."/>
        </authorList>
    </citation>
    <scope>NUCLEOTIDE SEQUENCE</scope>
    <source>
        <strain evidence="1">RCP-MX</strain>
    </source>
</reference>
<sequence>MQEVLKQFYRKAAGDGCVQVQEIVQACSICGMSIDPNSASNLLVKLAGPDRRLTEHEFAAGLARFAEDNLGPQLRSFFQRACSDGMLQLAEIQQVLGMFGISIDLPTAQQVLVRIAGRDQRVTEREFVRGVLDFVAERKFAMMTMSTMPNMSPMSMPNQLPTMYGQPMMGSGLTPAQMQLKMFFGQACADGMLQVGEVQQACAMCGLQVDPVTAQQLIVQIAGADQRITEMEFVNGILRFVQTQQQQRMMMGGNPMMGGMGGGNPMMGGNQMMGGNPMMGGGMPQMQINMSPMMPM</sequence>
<dbReference type="InterPro" id="IPR011992">
    <property type="entry name" value="EF-hand-dom_pair"/>
</dbReference>
<gene>
    <name evidence="1" type="ORF">PAPYR_10550</name>
</gene>
<evidence type="ECO:0000313" key="2">
    <source>
        <dbReference type="Proteomes" id="UP001141327"/>
    </source>
</evidence>